<dbReference type="OMA" id="ATIWIGE"/>
<dbReference type="PANTHER" id="PTHR11113">
    <property type="entry name" value="N-ACETYLGLUCOSAMINE-6-PHOSPHATE DEACETYLASE"/>
    <property type="match status" value="1"/>
</dbReference>
<dbReference type="Proteomes" id="UP000054516">
    <property type="component" value="Unassembled WGS sequence"/>
</dbReference>
<dbReference type="Gene3D" id="3.20.20.140">
    <property type="entry name" value="Metal-dependent hydrolases"/>
    <property type="match status" value="2"/>
</dbReference>
<dbReference type="AlphaFoldDB" id="A0A1S7UNV2"/>
<dbReference type="CDD" id="cd01309">
    <property type="entry name" value="Met_dep_hydrolase_C"/>
    <property type="match status" value="1"/>
</dbReference>
<dbReference type="SUPFAM" id="SSF51338">
    <property type="entry name" value="Composite domain of metallo-dependent hydrolases"/>
    <property type="match status" value="1"/>
</dbReference>
<sequence>MEREKNELPPYSAVANPEWPRRHRAIRRSRGLRVLALACLAFIVYAQWRQIHSPPKPSSHLLSIERLRDDLEVCSKLRSKPRDPIGAGRNRNARYIDGHKPTLIKNAAIWVGEPAKGTSAEDARAGVGYSWTHGDVFFEYGLIKRVERDIDASELPSDTLVWDAKGRRLTTGIIDMHSHSGVDNLPELVGNEDTNELSADITPYVRSIDGLDPNDYQIEVIKSGGVTTSLVLPGSGNNIGGEAFVIKHAVGKPDGRNETSAADMLADPDRNWRYIKMACGENAKRIYGKAGEQGPFSRLGESWEFRHAFEQAANYVRSQDDWCEAADAAGIENMDSYLPQELRWETLGAVLRGQVHVNTHCYTIPDLEAFVDHSNEFKFSVRAFHHAHQTYLVPEILKRAWGDSPPASALFADNMWYKAEAYIGSEYAGKILYENGLTPIYVSDNPVLNAQHVLLEAAKAFGYGLPYHVAMASVTTAPAERLGFEKRLGKIKPGFDADIVVWDSDPLSLGATPVQVWIDGTAQYENPVELEKPFDAPADVPKDVRITKEEPLSASNLIITGVSKSFIGWPSTSEHDGRQNLTAIITNGRVTCLGPCTGELQTAQGGGAKTISLANGYVTRPFTAFGSQLGLNAIDAEQVTDNGGGPDVFSRGADGLALATKKLRYALKYGVTRAVSAPKHSADATHQGTSVGFRTGAAHALAPGAVFADDAAVHYTLDLHAKAGSTSISNAVGALRRKLLEAVAVAAAAADPFSEAAFLRKVVEGALPLAITAHSADVIAAILKVKRTVDDAIAIAGGDGDGNGIRLVIVGGAESFLVADELAAAGVGVVLSPLFSYRKSWDQRRALTGAPLTNGTAVDRLVGAGVLVAIGLEEDWVVRDLGLLAGIAYKNGGGKIDEGQALDLAGANVYKLLGLEGAGEAVGKGVDEFVVFEGSPLEVGAVVRAVGAGLGDVKVFEYEE</sequence>
<organism evidence="4">
    <name type="scientific">Rosellinia necatrix</name>
    <name type="common">White root-rot fungus</name>
    <dbReference type="NCBI Taxonomy" id="77044"/>
    <lineage>
        <taxon>Eukaryota</taxon>
        <taxon>Fungi</taxon>
        <taxon>Dikarya</taxon>
        <taxon>Ascomycota</taxon>
        <taxon>Pezizomycotina</taxon>
        <taxon>Sordariomycetes</taxon>
        <taxon>Xylariomycetidae</taxon>
        <taxon>Xylariales</taxon>
        <taxon>Xylariaceae</taxon>
        <taxon>Rosellinia</taxon>
    </lineage>
</organism>
<keyword evidence="2" id="KW-0812">Transmembrane</keyword>
<accession>A0A1S7UNV2</accession>
<feature type="transmembrane region" description="Helical" evidence="2">
    <location>
        <begin position="31"/>
        <end position="48"/>
    </location>
</feature>
<proteinExistence type="predicted"/>
<dbReference type="InterPro" id="IPR032466">
    <property type="entry name" value="Metal_Hydrolase"/>
</dbReference>
<keyword evidence="2" id="KW-0472">Membrane</keyword>
<protein>
    <submittedName>
        <fullName evidence="4">Putative amidohydrolase family protein</fullName>
    </submittedName>
</protein>
<evidence type="ECO:0000259" key="3">
    <source>
        <dbReference type="Pfam" id="PF07969"/>
    </source>
</evidence>
<dbReference type="PANTHER" id="PTHR11113:SF14">
    <property type="entry name" value="N-ACETYLGLUCOSAMINE-6-PHOSPHATE DEACETYLASE"/>
    <property type="match status" value="1"/>
</dbReference>
<keyword evidence="1 4" id="KW-0378">Hydrolase</keyword>
<dbReference type="InterPro" id="IPR011059">
    <property type="entry name" value="Metal-dep_hydrolase_composite"/>
</dbReference>
<evidence type="ECO:0000313" key="5">
    <source>
        <dbReference type="Proteomes" id="UP000054516"/>
    </source>
</evidence>
<keyword evidence="5" id="KW-1185">Reference proteome</keyword>
<dbReference type="Pfam" id="PF07969">
    <property type="entry name" value="Amidohydro_3"/>
    <property type="match status" value="1"/>
</dbReference>
<dbReference type="OrthoDB" id="10258955at2759"/>
<dbReference type="GO" id="GO:0006046">
    <property type="term" value="P:N-acetylglucosamine catabolic process"/>
    <property type="evidence" value="ECO:0007669"/>
    <property type="project" value="TreeGrafter"/>
</dbReference>
<dbReference type="SUPFAM" id="SSF51556">
    <property type="entry name" value="Metallo-dependent hydrolases"/>
    <property type="match status" value="1"/>
</dbReference>
<dbReference type="EMBL" id="DF977467">
    <property type="protein sequence ID" value="GAP85117.1"/>
    <property type="molecule type" value="Genomic_DNA"/>
</dbReference>
<name>A0A1S7UNV2_ROSNE</name>
<gene>
    <name evidence="4" type="ORF">SAMD00023353_2200480</name>
</gene>
<evidence type="ECO:0000313" key="4">
    <source>
        <dbReference type="EMBL" id="GAP85117.1"/>
    </source>
</evidence>
<keyword evidence="2" id="KW-1133">Transmembrane helix</keyword>
<dbReference type="GO" id="GO:0008448">
    <property type="term" value="F:N-acetylglucosamine-6-phosphate deacetylase activity"/>
    <property type="evidence" value="ECO:0007669"/>
    <property type="project" value="TreeGrafter"/>
</dbReference>
<feature type="domain" description="Amidohydrolase 3" evidence="3">
    <location>
        <begin position="465"/>
        <end position="521"/>
    </location>
</feature>
<reference evidence="4" key="1">
    <citation type="submission" date="2016-03" db="EMBL/GenBank/DDBJ databases">
        <title>Draft genome sequence of Rosellinia necatrix.</title>
        <authorList>
            <person name="Kanematsu S."/>
        </authorList>
    </citation>
    <scope>NUCLEOTIDE SEQUENCE [LARGE SCALE GENOMIC DNA]</scope>
    <source>
        <strain evidence="4">W97</strain>
    </source>
</reference>
<evidence type="ECO:0000256" key="1">
    <source>
        <dbReference type="ARBA" id="ARBA00022801"/>
    </source>
</evidence>
<evidence type="ECO:0000256" key="2">
    <source>
        <dbReference type="SAM" id="Phobius"/>
    </source>
</evidence>
<dbReference type="InterPro" id="IPR013108">
    <property type="entry name" value="Amidohydro_3"/>
</dbReference>